<protein>
    <submittedName>
        <fullName evidence="2">Jerky protein</fullName>
    </submittedName>
</protein>
<dbReference type="PANTHER" id="PTHR19303">
    <property type="entry name" value="TRANSPOSON"/>
    <property type="match status" value="1"/>
</dbReference>
<evidence type="ECO:0000313" key="3">
    <source>
        <dbReference type="Proteomes" id="UP000735302"/>
    </source>
</evidence>
<dbReference type="PANTHER" id="PTHR19303:SF57">
    <property type="entry name" value="HTH CENPB-TYPE DOMAIN-CONTAINING PROTEIN"/>
    <property type="match status" value="1"/>
</dbReference>
<evidence type="ECO:0000313" key="2">
    <source>
        <dbReference type="EMBL" id="GFO21204.1"/>
    </source>
</evidence>
<name>A0AAV4BQT5_9GAST</name>
<gene>
    <name evidence="2" type="ORF">PoB_004770900</name>
</gene>
<dbReference type="InterPro" id="IPR050863">
    <property type="entry name" value="CenT-Element_Derived"/>
</dbReference>
<dbReference type="GO" id="GO:0003677">
    <property type="term" value="F:DNA binding"/>
    <property type="evidence" value="ECO:0007669"/>
    <property type="project" value="TreeGrafter"/>
</dbReference>
<dbReference type="AlphaFoldDB" id="A0AAV4BQT5"/>
<evidence type="ECO:0000259" key="1">
    <source>
        <dbReference type="Pfam" id="PF03184"/>
    </source>
</evidence>
<sequence length="363" mass="41367">MFDTFQRVIIYLIYAIDHIDSCLTATEEEELATCLKLLSAWGFGMTPKETQEVVGEYLEALDRETPFVHGVPGPDWLDGFLKHHQDLSCRLPEQMKMSRQKSSANKTIYDAWFSLLKKTLTYHNLLNKPERVYNVDESGFPLDPKRLKVITQKGIQNLFRLIGGSGRETITVQLLQGCAKADGAMLPPYILYAAKNLRVKWTDNGPDGARYNVSDKGWMDTACFKDWFKNHFVLSLPKERPVVLIFDGHSSHLSINTVKLALKEQVIILKLPSNSTHVLQPLDVGVYGPVKTAWEDILVRFARQNLGAAVNKEIFPSLLRSLWRSKSICAENIKAHSLSLLPVTVYCDLLHVYLRKYYSHEQE</sequence>
<comment type="caution">
    <text evidence="2">The sequence shown here is derived from an EMBL/GenBank/DDBJ whole genome shotgun (WGS) entry which is preliminary data.</text>
</comment>
<organism evidence="2 3">
    <name type="scientific">Plakobranchus ocellatus</name>
    <dbReference type="NCBI Taxonomy" id="259542"/>
    <lineage>
        <taxon>Eukaryota</taxon>
        <taxon>Metazoa</taxon>
        <taxon>Spiralia</taxon>
        <taxon>Lophotrochozoa</taxon>
        <taxon>Mollusca</taxon>
        <taxon>Gastropoda</taxon>
        <taxon>Heterobranchia</taxon>
        <taxon>Euthyneura</taxon>
        <taxon>Panpulmonata</taxon>
        <taxon>Sacoglossa</taxon>
        <taxon>Placobranchoidea</taxon>
        <taxon>Plakobranchidae</taxon>
        <taxon>Plakobranchus</taxon>
    </lineage>
</organism>
<dbReference type="GO" id="GO:0005634">
    <property type="term" value="C:nucleus"/>
    <property type="evidence" value="ECO:0007669"/>
    <property type="project" value="TreeGrafter"/>
</dbReference>
<proteinExistence type="predicted"/>
<feature type="domain" description="DDE-1" evidence="1">
    <location>
        <begin position="173"/>
        <end position="294"/>
    </location>
</feature>
<dbReference type="Pfam" id="PF03184">
    <property type="entry name" value="DDE_1"/>
    <property type="match status" value="1"/>
</dbReference>
<dbReference type="Proteomes" id="UP000735302">
    <property type="component" value="Unassembled WGS sequence"/>
</dbReference>
<keyword evidence="3" id="KW-1185">Reference proteome</keyword>
<dbReference type="EMBL" id="BLXT01005251">
    <property type="protein sequence ID" value="GFO21204.1"/>
    <property type="molecule type" value="Genomic_DNA"/>
</dbReference>
<reference evidence="2 3" key="1">
    <citation type="journal article" date="2021" name="Elife">
        <title>Chloroplast acquisition without the gene transfer in kleptoplastic sea slugs, Plakobranchus ocellatus.</title>
        <authorList>
            <person name="Maeda T."/>
            <person name="Takahashi S."/>
            <person name="Yoshida T."/>
            <person name="Shimamura S."/>
            <person name="Takaki Y."/>
            <person name="Nagai Y."/>
            <person name="Toyoda A."/>
            <person name="Suzuki Y."/>
            <person name="Arimoto A."/>
            <person name="Ishii H."/>
            <person name="Satoh N."/>
            <person name="Nishiyama T."/>
            <person name="Hasebe M."/>
            <person name="Maruyama T."/>
            <person name="Minagawa J."/>
            <person name="Obokata J."/>
            <person name="Shigenobu S."/>
        </authorList>
    </citation>
    <scope>NUCLEOTIDE SEQUENCE [LARGE SCALE GENOMIC DNA]</scope>
</reference>
<accession>A0AAV4BQT5</accession>
<dbReference type="InterPro" id="IPR004875">
    <property type="entry name" value="DDE_SF_endonuclease_dom"/>
</dbReference>